<dbReference type="eggNOG" id="COG2931">
    <property type="taxonomic scope" value="Bacteria"/>
</dbReference>
<dbReference type="SMART" id="SM00098">
    <property type="entry name" value="alkPPc"/>
    <property type="match status" value="1"/>
</dbReference>
<evidence type="ECO:0000256" key="1">
    <source>
        <dbReference type="ARBA" id="ARBA00022553"/>
    </source>
</evidence>
<feature type="compositionally biased region" description="Low complexity" evidence="4">
    <location>
        <begin position="129"/>
        <end position="140"/>
    </location>
</feature>
<dbReference type="KEGG" id="cyt:cce_3493"/>
<organism evidence="5 6">
    <name type="scientific">Crocosphaera subtropica (strain ATCC 51142 / BH68)</name>
    <name type="common">Cyanothece sp. (strain ATCC 51142)</name>
    <dbReference type="NCBI Taxonomy" id="43989"/>
    <lineage>
        <taxon>Bacteria</taxon>
        <taxon>Bacillati</taxon>
        <taxon>Cyanobacteriota</taxon>
        <taxon>Cyanophyceae</taxon>
        <taxon>Oscillatoriophycideae</taxon>
        <taxon>Chroococcales</taxon>
        <taxon>Aphanothecaceae</taxon>
        <taxon>Crocosphaera</taxon>
        <taxon>Crocosphaera subtropica</taxon>
    </lineage>
</organism>
<feature type="region of interest" description="Disordered" evidence="4">
    <location>
        <begin position="73"/>
        <end position="140"/>
    </location>
</feature>
<comment type="cofactor">
    <cofactor evidence="3">
        <name>Mg(2+)</name>
        <dbReference type="ChEBI" id="CHEBI:18420"/>
    </cofactor>
    <text evidence="3">Binds 1 Mg(2+) ion.</text>
</comment>
<dbReference type="Proteomes" id="UP000001203">
    <property type="component" value="Chromosome circular"/>
</dbReference>
<evidence type="ECO:0000256" key="2">
    <source>
        <dbReference type="PIRSR" id="PIRSR601952-1"/>
    </source>
</evidence>
<dbReference type="InterPro" id="IPR017850">
    <property type="entry name" value="Alkaline_phosphatase_core_sf"/>
</dbReference>
<dbReference type="Pfam" id="PF00245">
    <property type="entry name" value="Alk_phosphatase"/>
    <property type="match status" value="1"/>
</dbReference>
<feature type="binding site" evidence="3">
    <location>
        <position position="206"/>
    </location>
    <ligand>
        <name>Mg(2+)</name>
        <dbReference type="ChEBI" id="CHEBI:18420"/>
    </ligand>
</feature>
<dbReference type="SUPFAM" id="SSF51120">
    <property type="entry name" value="beta-Roll"/>
    <property type="match status" value="1"/>
</dbReference>
<feature type="binding site" evidence="3">
    <location>
        <position position="426"/>
    </location>
    <ligand>
        <name>Zn(2+)</name>
        <dbReference type="ChEBI" id="CHEBI:29105"/>
        <label>2</label>
    </ligand>
</feature>
<comment type="cofactor">
    <cofactor evidence="3">
        <name>Zn(2+)</name>
        <dbReference type="ChEBI" id="CHEBI:29105"/>
    </cofactor>
    <text evidence="3">Binds 2 Zn(2+) ions.</text>
</comment>
<feature type="compositionally biased region" description="Basic and acidic residues" evidence="4">
    <location>
        <begin position="77"/>
        <end position="91"/>
    </location>
</feature>
<dbReference type="Gene3D" id="3.40.720.10">
    <property type="entry name" value="Alkaline Phosphatase, subunit A"/>
    <property type="match status" value="2"/>
</dbReference>
<feature type="binding site" evidence="3">
    <location>
        <position position="204"/>
    </location>
    <ligand>
        <name>Mg(2+)</name>
        <dbReference type="ChEBI" id="CHEBI:18420"/>
    </ligand>
</feature>
<dbReference type="InterPro" id="IPR011049">
    <property type="entry name" value="Serralysin-like_metalloprot_C"/>
</dbReference>
<dbReference type="GO" id="GO:0004035">
    <property type="term" value="F:alkaline phosphatase activity"/>
    <property type="evidence" value="ECO:0007669"/>
    <property type="project" value="TreeGrafter"/>
</dbReference>
<dbReference type="OrthoDB" id="9794455at2"/>
<keyword evidence="3" id="KW-0862">Zinc</keyword>
<dbReference type="GO" id="GO:0046872">
    <property type="term" value="F:metal ion binding"/>
    <property type="evidence" value="ECO:0007669"/>
    <property type="project" value="UniProtKB-KW"/>
</dbReference>
<dbReference type="eggNOG" id="COG1785">
    <property type="taxonomic scope" value="Bacteria"/>
</dbReference>
<keyword evidence="6" id="KW-1185">Reference proteome</keyword>
<dbReference type="Gene3D" id="2.150.10.10">
    <property type="entry name" value="Serralysin-like metalloprotease, C-terminal"/>
    <property type="match status" value="1"/>
</dbReference>
<accession>B1WZU2</accession>
<keyword evidence="3" id="KW-0460">Magnesium</keyword>
<dbReference type="STRING" id="43989.cce_3493"/>
<feature type="binding site" evidence="3">
    <location>
        <position position="467"/>
    </location>
    <ligand>
        <name>Zn(2+)</name>
        <dbReference type="ChEBI" id="CHEBI:29105"/>
        <label>2</label>
    </ligand>
</feature>
<reference evidence="5 6" key="1">
    <citation type="journal article" date="2008" name="Proc. Natl. Acad. Sci. U.S.A.">
        <title>The genome of Cyanothece 51142, a unicellular diazotrophic cyanobacterium important in the marine nitrogen cycle.</title>
        <authorList>
            <person name="Welsh E.A."/>
            <person name="Liberton M."/>
            <person name="Stoeckel J."/>
            <person name="Loh T."/>
            <person name="Elvitigala T."/>
            <person name="Wang C."/>
            <person name="Wollam A."/>
            <person name="Fulton R.S."/>
            <person name="Clifton S.W."/>
            <person name="Jacobs J.M."/>
            <person name="Aurora R."/>
            <person name="Ghosh B.K."/>
            <person name="Sherman L.A."/>
            <person name="Smith R.D."/>
            <person name="Wilson R.K."/>
            <person name="Pakrasi H.B."/>
        </authorList>
    </citation>
    <scope>NUCLEOTIDE SEQUENCE [LARGE SCALE GENOMIC DNA]</scope>
    <source>
        <strain evidence="6">ATCC 51142 / BH68</strain>
    </source>
</reference>
<dbReference type="SUPFAM" id="SSF53649">
    <property type="entry name" value="Alkaline phosphatase-like"/>
    <property type="match status" value="1"/>
</dbReference>
<evidence type="ECO:0000313" key="6">
    <source>
        <dbReference type="Proteomes" id="UP000001203"/>
    </source>
</evidence>
<dbReference type="PANTHER" id="PTHR11596">
    <property type="entry name" value="ALKALINE PHOSPHATASE"/>
    <property type="match status" value="1"/>
</dbReference>
<name>B1WZU2_CROS5</name>
<proteinExistence type="predicted"/>
<dbReference type="HOGENOM" id="CLU_018809_0_0_3"/>
<evidence type="ECO:0000256" key="4">
    <source>
        <dbReference type="SAM" id="MobiDB-lite"/>
    </source>
</evidence>
<dbReference type="PANTHER" id="PTHR11596:SF5">
    <property type="entry name" value="ALKALINE PHOSPHATASE"/>
    <property type="match status" value="1"/>
</dbReference>
<evidence type="ECO:0000256" key="3">
    <source>
        <dbReference type="PIRSR" id="PIRSR601952-2"/>
    </source>
</evidence>
<protein>
    <submittedName>
        <fullName evidence="5">Probable alkaline phosphatase</fullName>
    </submittedName>
</protein>
<evidence type="ECO:0000313" key="5">
    <source>
        <dbReference type="EMBL" id="ACB52841.1"/>
    </source>
</evidence>
<dbReference type="RefSeq" id="WP_009545339.1">
    <property type="nucleotide sequence ID" value="NC_010546.1"/>
</dbReference>
<feature type="region of interest" description="Disordered" evidence="4">
    <location>
        <begin position="357"/>
        <end position="376"/>
    </location>
</feature>
<keyword evidence="1" id="KW-0597">Phosphoprotein</keyword>
<keyword evidence="3" id="KW-0479">Metal-binding</keyword>
<gene>
    <name evidence="5" type="ordered locus">cce_3493</name>
</gene>
<dbReference type="EMBL" id="CP000806">
    <property type="protein sequence ID" value="ACB52841.1"/>
    <property type="molecule type" value="Genomic_DNA"/>
</dbReference>
<feature type="binding site" evidence="3">
    <location>
        <position position="417"/>
    </location>
    <ligand>
        <name>Mg(2+)</name>
        <dbReference type="ChEBI" id="CHEBI:18420"/>
    </ligand>
</feature>
<feature type="binding site" evidence="3">
    <location>
        <position position="422"/>
    </location>
    <ligand>
        <name>Zn(2+)</name>
        <dbReference type="ChEBI" id="CHEBI:29105"/>
        <label>2</label>
    </ligand>
</feature>
<dbReference type="InterPro" id="IPR001952">
    <property type="entry name" value="Alkaline_phosphatase"/>
</dbReference>
<sequence>MAKNVIMIVGDGMGWEMVRAAAIAKQIDEGHQGNTLEDFYTEGKGEGLSFQELEGYTNATTYSTIIDGDIGNSAFEGDPRDRVTGEGELREGFTLPRDSDDSSTGFDPSFNPYANEDFPGVGNLVGYDPQQGGPQPWIQGSNPEYIKQNFTDSAAAGTSLYSGVKTFAGALGVDIFEQPVETILETAKAQGKATGTVSSVPFSHATPAATASHVNNRGKLDDGIPEGALEGEEFEAGDSVTQQMLLEIQPDLILGGGHPLDYNNTDSEMGGELNFVYIAESTYEELSNNPDGDNLYGYNFLERNPNAGETLLEAAEALNPEDGDRLFGLYGARGQNGNLPLVTADSDYSNTGLNTFSHRSSQRAGETPDLNRPLMPGETIEDFIAREADENPTLAEMTAASLEFLSKDEDGFFLAVEQGDMDWVLHDNNMDNLLGTFRDIDETVEVTVDWIEENGGWEENLLIVTADHDHYMTLTEDFPALYREYGAEALTTAFDSATAGHYFGSDPEDKYQWGSHSNRPVPVYYQGAGSEVLDGFIGQGFENYGVQVPGIPNHVDLVHLAQTARTAILQGETPLQEETPEVPTMVRGTADADFFDTENPGESGFIGDNQILFAGSGDDFVDVSFAPGGDRSRIDLGSGDDIIFAGSNNRILAGSGDDILFLGSGEGNNIVTGGSGMDQFWLTNDDIDVPANANTITDFTIGEDVIGFGATDLSFDDLMLTQNGADTTINALGQDLAVLRGINSTDLTAADFVFA</sequence>
<feature type="active site" description="Phosphoserine intermediate" evidence="2">
    <location>
        <position position="153"/>
    </location>
</feature>
<feature type="binding site" evidence="3">
    <location>
        <position position="468"/>
    </location>
    <ligand>
        <name>Zn(2+)</name>
        <dbReference type="ChEBI" id="CHEBI:29105"/>
        <label>2</label>
    </ligand>
</feature>
<dbReference type="AlphaFoldDB" id="B1WZU2"/>
<dbReference type="CDD" id="cd16012">
    <property type="entry name" value="ALP"/>
    <property type="match status" value="1"/>
</dbReference>